<dbReference type="AlphaFoldDB" id="A0A978VE55"/>
<organism evidence="1 2">
    <name type="scientific">Ziziphus jujuba var. spinosa</name>
    <dbReference type="NCBI Taxonomy" id="714518"/>
    <lineage>
        <taxon>Eukaryota</taxon>
        <taxon>Viridiplantae</taxon>
        <taxon>Streptophyta</taxon>
        <taxon>Embryophyta</taxon>
        <taxon>Tracheophyta</taxon>
        <taxon>Spermatophyta</taxon>
        <taxon>Magnoliopsida</taxon>
        <taxon>eudicotyledons</taxon>
        <taxon>Gunneridae</taxon>
        <taxon>Pentapetalae</taxon>
        <taxon>rosids</taxon>
        <taxon>fabids</taxon>
        <taxon>Rosales</taxon>
        <taxon>Rhamnaceae</taxon>
        <taxon>Paliureae</taxon>
        <taxon>Ziziphus</taxon>
    </lineage>
</organism>
<evidence type="ECO:0000313" key="1">
    <source>
        <dbReference type="EMBL" id="KAH7528644.1"/>
    </source>
</evidence>
<dbReference type="Proteomes" id="UP000813462">
    <property type="component" value="Unassembled WGS sequence"/>
</dbReference>
<proteinExistence type="predicted"/>
<gene>
    <name evidence="1" type="ORF">FEM48_Zijuj05G0094000</name>
</gene>
<name>A0A978VE55_ZIZJJ</name>
<evidence type="ECO:0000313" key="2">
    <source>
        <dbReference type="Proteomes" id="UP000813462"/>
    </source>
</evidence>
<accession>A0A978VE55</accession>
<reference evidence="1" key="1">
    <citation type="journal article" date="2021" name="Front. Plant Sci.">
        <title>Chromosome-Scale Genome Assembly for Chinese Sour Jujube and Insights Into Its Genome Evolution and Domestication Signature.</title>
        <authorList>
            <person name="Shen L.-Y."/>
            <person name="Luo H."/>
            <person name="Wang X.-L."/>
            <person name="Wang X.-M."/>
            <person name="Qiu X.-J."/>
            <person name="Liu H."/>
            <person name="Zhou S.-S."/>
            <person name="Jia K.-H."/>
            <person name="Nie S."/>
            <person name="Bao Y.-T."/>
            <person name="Zhang R.-G."/>
            <person name="Yun Q.-Z."/>
            <person name="Chai Y.-H."/>
            <person name="Lu J.-Y."/>
            <person name="Li Y."/>
            <person name="Zhao S.-W."/>
            <person name="Mao J.-F."/>
            <person name="Jia S.-G."/>
            <person name="Mao Y.-M."/>
        </authorList>
    </citation>
    <scope>NUCLEOTIDE SEQUENCE</scope>
    <source>
        <strain evidence="1">AT0</strain>
        <tissue evidence="1">Leaf</tissue>
    </source>
</reference>
<comment type="caution">
    <text evidence="1">The sequence shown here is derived from an EMBL/GenBank/DDBJ whole genome shotgun (WGS) entry which is preliminary data.</text>
</comment>
<sequence length="93" mass="10752">MTLMVEKMTTLFQNLDQLLRFIDNSLQDTIMKIQETRAPCFSSLTPVYKKVSVLLRNSKSFPERALARFWTKLSDKKVVFGVFGTCRAEGEQQ</sequence>
<dbReference type="EMBL" id="JAEACU010000005">
    <property type="protein sequence ID" value="KAH7528644.1"/>
    <property type="molecule type" value="Genomic_DNA"/>
</dbReference>
<protein>
    <submittedName>
        <fullName evidence="1">Uncharacterized protein</fullName>
    </submittedName>
</protein>